<name>A0AA48I883_9FIRM</name>
<sequence>MGNTGEDSEDKSESIIDKIKNLPDFVKYGLGLISGVLIGGIGVIGVRALCNKKEDGFKLGHLEVRFPKSYGEVCYVGTFDNMRVNLDFSGCKIKIGEQLEKLIGLGSEIDGKRLCADLLTAKFFTDETVKSKYSSKKEKLSPYSRAFYKFVIAESEQSSKTVDGILKDFNELGSGFRFTNLSFSTFIDKNSKFVELPLSVELAKLLFETEKKKKYLKTRKNKIFQPFKNPKNPPMKMMIKVIIDNNS</sequence>
<keyword evidence="1" id="KW-0812">Transmembrane</keyword>
<dbReference type="AlphaFoldDB" id="A0AA48I883"/>
<keyword evidence="1" id="KW-0472">Membrane</keyword>
<dbReference type="EMBL" id="AP027924">
    <property type="protein sequence ID" value="BED91898.1"/>
    <property type="molecule type" value="Genomic_DNA"/>
</dbReference>
<reference evidence="2" key="1">
    <citation type="journal article" date="2023" name="ISME J.">
        <title>Emergence of putative energy parasites within Clostridia revealed by genome analysis of a novel endosymbiotic clade.</title>
        <authorList>
            <person name="Takahashi K."/>
            <person name="Kuwahara H."/>
            <person name="Horikawa Y."/>
            <person name="Izawa K."/>
            <person name="Kato D."/>
            <person name="Inagaki T."/>
            <person name="Yuki M."/>
            <person name="Ohkuma M."/>
            <person name="Hongoh Y."/>
        </authorList>
    </citation>
    <scope>NUCLEOTIDE SEQUENCE</scope>
    <source>
        <strain evidence="2">CfP3-15</strain>
    </source>
</reference>
<feature type="transmembrane region" description="Helical" evidence="1">
    <location>
        <begin position="28"/>
        <end position="50"/>
    </location>
</feature>
<accession>A0AA48I883</accession>
<proteinExistence type="predicted"/>
<evidence type="ECO:0000313" key="2">
    <source>
        <dbReference type="EMBL" id="BED91898.1"/>
    </source>
</evidence>
<evidence type="ECO:0000256" key="1">
    <source>
        <dbReference type="SAM" id="Phobius"/>
    </source>
</evidence>
<protein>
    <submittedName>
        <fullName evidence="2">Uncharacterized protein</fullName>
    </submittedName>
</protein>
<organism evidence="2">
    <name type="scientific">Candidatus Improbicoccus pseudotrichonymphae</name>
    <dbReference type="NCBI Taxonomy" id="3033792"/>
    <lineage>
        <taxon>Bacteria</taxon>
        <taxon>Bacillati</taxon>
        <taxon>Bacillota</taxon>
        <taxon>Clostridia</taxon>
        <taxon>Candidatus Improbicoccus</taxon>
    </lineage>
</organism>
<keyword evidence="1" id="KW-1133">Transmembrane helix</keyword>
<gene>
    <name evidence="2" type="ORF">CfP315_0443</name>
</gene>
<dbReference type="Proteomes" id="UP001337580">
    <property type="component" value="Chromosome"/>
</dbReference>
<dbReference type="KEGG" id="ips:CfP315_0443"/>